<evidence type="ECO:0000313" key="2">
    <source>
        <dbReference type="EMBL" id="MBB5236074.1"/>
    </source>
</evidence>
<keyword evidence="1" id="KW-0812">Transmembrane</keyword>
<dbReference type="EMBL" id="JACHFN010000020">
    <property type="protein sequence ID" value="MBB5236074.1"/>
    <property type="molecule type" value="Genomic_DNA"/>
</dbReference>
<proteinExistence type="predicted"/>
<keyword evidence="1" id="KW-0472">Membrane</keyword>
<keyword evidence="1" id="KW-1133">Transmembrane helix</keyword>
<reference evidence="2 3" key="1">
    <citation type="submission" date="2020-08" db="EMBL/GenBank/DDBJ databases">
        <title>Genomic Encyclopedia of Type Strains, Phase IV (KMG-IV): sequencing the most valuable type-strain genomes for metagenomic binning, comparative biology and taxonomic classification.</title>
        <authorList>
            <person name="Goeker M."/>
        </authorList>
    </citation>
    <scope>NUCLEOTIDE SEQUENCE [LARGE SCALE GENOMIC DNA]</scope>
    <source>
        <strain evidence="2 3">DSM 101791</strain>
    </source>
</reference>
<dbReference type="AlphaFoldDB" id="A0A7W8LRQ7"/>
<keyword evidence="3" id="KW-1185">Reference proteome</keyword>
<dbReference type="Proteomes" id="UP000525389">
    <property type="component" value="Unassembled WGS sequence"/>
</dbReference>
<protein>
    <submittedName>
        <fullName evidence="2">Uncharacterized protein</fullName>
    </submittedName>
</protein>
<accession>A0A7W8LRQ7</accession>
<feature type="transmembrane region" description="Helical" evidence="1">
    <location>
        <begin position="36"/>
        <end position="58"/>
    </location>
</feature>
<organism evidence="2 3">
    <name type="scientific">Deinococcus budaensis</name>
    <dbReference type="NCBI Taxonomy" id="1665626"/>
    <lineage>
        <taxon>Bacteria</taxon>
        <taxon>Thermotogati</taxon>
        <taxon>Deinococcota</taxon>
        <taxon>Deinococci</taxon>
        <taxon>Deinococcales</taxon>
        <taxon>Deinococcaceae</taxon>
        <taxon>Deinococcus</taxon>
    </lineage>
</organism>
<sequence length="63" mass="6627">MTFWTLVLPSLGLLVLGGLAGREAHRNPAWRPLAAVLFVLGGLGTVAALVGLVLLVLYTQTTQ</sequence>
<comment type="caution">
    <text evidence="2">The sequence shown here is derived from an EMBL/GenBank/DDBJ whole genome shotgun (WGS) entry which is preliminary data.</text>
</comment>
<dbReference type="RefSeq" id="WP_184031722.1">
    <property type="nucleotide sequence ID" value="NZ_JACHFN010000020.1"/>
</dbReference>
<name>A0A7W8LRQ7_9DEIO</name>
<evidence type="ECO:0000313" key="3">
    <source>
        <dbReference type="Proteomes" id="UP000525389"/>
    </source>
</evidence>
<gene>
    <name evidence="2" type="ORF">HNQ09_003542</name>
</gene>
<evidence type="ECO:0000256" key="1">
    <source>
        <dbReference type="SAM" id="Phobius"/>
    </source>
</evidence>